<evidence type="ECO:0000313" key="3">
    <source>
        <dbReference type="Proteomes" id="UP000186559"/>
    </source>
</evidence>
<dbReference type="InterPro" id="IPR017853">
    <property type="entry name" value="GH"/>
</dbReference>
<evidence type="ECO:0000313" key="2">
    <source>
        <dbReference type="EMBL" id="APX26348.1"/>
    </source>
</evidence>
<keyword evidence="2" id="KW-0614">Plasmid</keyword>
<dbReference type="EMBL" id="CP014802">
    <property type="protein sequence ID" value="APX26348.1"/>
    <property type="molecule type" value="Genomic_DNA"/>
</dbReference>
<protein>
    <submittedName>
        <fullName evidence="2">Uncharacterized protein</fullName>
    </submittedName>
</protein>
<feature type="compositionally biased region" description="Pro residues" evidence="1">
    <location>
        <begin position="319"/>
        <end position="328"/>
    </location>
</feature>
<geneLocation type="plasmid" evidence="3">
    <name>ptpro6</name>
</geneLocation>
<dbReference type="Gene3D" id="3.20.20.80">
    <property type="entry name" value="Glycosidases"/>
    <property type="match status" value="1"/>
</dbReference>
<feature type="compositionally biased region" description="Low complexity" evidence="1">
    <location>
        <begin position="343"/>
        <end position="352"/>
    </location>
</feature>
<dbReference type="KEGG" id="tpro:Ga0080559_TMP5248"/>
<sequence>MKPDLILHPGFPKCATTSLQQLFIMEGHALGKSMGVGFIGADFRPDNGYPPVSKLMYRHDEAVADVLGNDYPPGRYFLSNEALSGKPAFLEVLATRFRLDRAVFTLRFPVLQALSGFRYSGWLEEDFAGFLAKQGGRLFEVEGKYAQPVKRYDDARVPVRLVPIEGTALEARFFHAAFDEVPALLAKPPFDAPPRSNESVPFAFADALARGLAAGVVPRPQGPQRHAMVIAAQNHVLPEELSQLAPPQMAGIDRDAVMRSLAAYRAFLAARDTPDLDAICAAAEAGFDKLARLPAPTPAQAAELDARARRLLEANAPAAPAPAAPAPNPATAAPKPAPKPVARPEAAAPELPAETDGTVTTVPLRVRQVFASNVPRPRHDNAVRIGILPGQPPLCRVRLEGDFDELDHDSTLVFDFHAIGRPLAPDIITGDAGFPNVVLRNTRGVHVRFARGNLKDFFDIQRSTERQTVALPLGAFVFDRDMTNNPPLAPGESFFDHPVDRIFFDVLRHRTEELELLFGDFRLQQGRPEPRPPVQDLVVFDRSDQARGLPKFAVERPQMGFRVALNMVALSLGYAGASLSAVLEKNGTERARHEVTLGPEARELKLELRERGAYSLRLALELGDRRIAEEEIPLCHVVPRDGTRPAAGLGISDGTDYDRIALAGGTWDRLPVTLGMIYRDPANGDFRFQKSLDFLPRTRRAPGENRILSVFEMPKWLSRFPERGDFARFGPGDWDEYARLVRWLAKTAQDKGFTHYEVWNEASAYGHWADDMETLIRLHQVTREAVHAAAPGMVVLGGCTHSWDMDFLGRFFEAGGGEHCDGLTIHGYTYQPDRLPAQFDALEALIDAHVAPERDFGLHVTEIGFRMPAFPAMDQADLLTLFTLEALSRTRTRGVLWFRYANPRPELGSGYRQNSSTGYAMIGYGDRYCRPAYAAYRFTDLLLGESERVEASGTGEDRLYRIIGAPGTVALAARSRAALEKAAPPPWRRMDSCGGPLGDRESGTLFLALRPGFFV</sequence>
<name>A0A1U7DDZ7_9RHOB</name>
<proteinExistence type="predicted"/>
<evidence type="ECO:0000256" key="1">
    <source>
        <dbReference type="SAM" id="MobiDB-lite"/>
    </source>
</evidence>
<dbReference type="RefSeq" id="WP_076625980.1">
    <property type="nucleotide sequence ID" value="NZ_BMEW01000010.1"/>
</dbReference>
<gene>
    <name evidence="2" type="ORF">Ga0080559_TMP5248</name>
</gene>
<dbReference type="SUPFAM" id="SSF51445">
    <property type="entry name" value="(Trans)glycosidases"/>
    <property type="match status" value="1"/>
</dbReference>
<accession>A0A1U7DDZ7</accession>
<dbReference type="AlphaFoldDB" id="A0A1U7DDZ7"/>
<dbReference type="Proteomes" id="UP000186559">
    <property type="component" value="Plasmid pTPRO6"/>
</dbReference>
<reference evidence="2 3" key="1">
    <citation type="submission" date="2016-03" db="EMBL/GenBank/DDBJ databases">
        <title>Deep-sea bacteria in the southern Pacific.</title>
        <authorList>
            <person name="Tang K."/>
        </authorList>
    </citation>
    <scope>NUCLEOTIDE SEQUENCE [LARGE SCALE GENOMIC DNA]</scope>
    <source>
        <strain evidence="2 3">JLT2016</strain>
        <plasmid evidence="3">Plasmid ptpro6</plasmid>
    </source>
</reference>
<keyword evidence="3" id="KW-1185">Reference proteome</keyword>
<organism evidence="2 3">
    <name type="scientific">Salipiger profundus</name>
    <dbReference type="NCBI Taxonomy" id="1229727"/>
    <lineage>
        <taxon>Bacteria</taxon>
        <taxon>Pseudomonadati</taxon>
        <taxon>Pseudomonadota</taxon>
        <taxon>Alphaproteobacteria</taxon>
        <taxon>Rhodobacterales</taxon>
        <taxon>Roseobacteraceae</taxon>
        <taxon>Salipiger</taxon>
    </lineage>
</organism>
<feature type="region of interest" description="Disordered" evidence="1">
    <location>
        <begin position="317"/>
        <end position="357"/>
    </location>
</feature>